<evidence type="ECO:0000256" key="3">
    <source>
        <dbReference type="ARBA" id="ARBA00022946"/>
    </source>
</evidence>
<dbReference type="GO" id="GO:0006396">
    <property type="term" value="P:RNA processing"/>
    <property type="evidence" value="ECO:0007669"/>
    <property type="project" value="InterPro"/>
</dbReference>
<evidence type="ECO:0000256" key="2">
    <source>
        <dbReference type="ARBA" id="ARBA00022884"/>
    </source>
</evidence>
<dbReference type="Gene3D" id="1.10.1520.10">
    <property type="entry name" value="Ribonuclease III domain"/>
    <property type="match status" value="1"/>
</dbReference>
<accession>A0A6J0TMF7</accession>
<dbReference type="PANTHER" id="PTHR11207:SF5">
    <property type="entry name" value="LARGE RIBOSOMAL SUBUNIT PROTEIN ML44"/>
    <property type="match status" value="1"/>
</dbReference>
<evidence type="ECO:0000259" key="10">
    <source>
        <dbReference type="PROSITE" id="PS50137"/>
    </source>
</evidence>
<keyword evidence="5" id="KW-0496">Mitochondrion</keyword>
<evidence type="ECO:0000256" key="4">
    <source>
        <dbReference type="ARBA" id="ARBA00022980"/>
    </source>
</evidence>
<feature type="domain" description="DRBM" evidence="10">
    <location>
        <begin position="231"/>
        <end position="301"/>
    </location>
</feature>
<dbReference type="SUPFAM" id="SSF54768">
    <property type="entry name" value="dsRNA-binding domain-like"/>
    <property type="match status" value="1"/>
</dbReference>
<dbReference type="GO" id="GO:0070877">
    <property type="term" value="C:microprocessor complex"/>
    <property type="evidence" value="ECO:0007669"/>
    <property type="project" value="TreeGrafter"/>
</dbReference>
<proteinExistence type="inferred from homology"/>
<keyword evidence="4" id="KW-0689">Ribosomal protein</keyword>
<evidence type="ECO:0000256" key="6">
    <source>
        <dbReference type="ARBA" id="ARBA00023274"/>
    </source>
</evidence>
<reference evidence="12" key="1">
    <citation type="submission" date="2025-08" db="UniProtKB">
        <authorList>
            <consortium name="RefSeq"/>
        </authorList>
    </citation>
    <scope>IDENTIFICATION</scope>
</reference>
<evidence type="ECO:0000313" key="11">
    <source>
        <dbReference type="Proteomes" id="UP001652642"/>
    </source>
</evidence>
<dbReference type="Proteomes" id="UP001652642">
    <property type="component" value="Chromosome 3"/>
</dbReference>
<dbReference type="InterPro" id="IPR055189">
    <property type="entry name" value="RM44_endonuclase"/>
</dbReference>
<dbReference type="GO" id="GO:0004525">
    <property type="term" value="F:ribonuclease III activity"/>
    <property type="evidence" value="ECO:0007669"/>
    <property type="project" value="InterPro"/>
</dbReference>
<dbReference type="CTD" id="65080"/>
<keyword evidence="3" id="KW-0809">Transit peptide</keyword>
<dbReference type="GeneID" id="110078464"/>
<keyword evidence="6" id="KW-0687">Ribonucleoprotein</keyword>
<dbReference type="SUPFAM" id="SSF69065">
    <property type="entry name" value="RNase III domain-like"/>
    <property type="match status" value="1"/>
</dbReference>
<dbReference type="GO" id="GO:0005743">
    <property type="term" value="C:mitochondrial inner membrane"/>
    <property type="evidence" value="ECO:0007669"/>
    <property type="project" value="UniProtKB-ARBA"/>
</dbReference>
<sequence length="327" mass="37183">MAGSLLRPLVFEGSRRLLTATSGRTALGVQTRRHNQRWVRAYLEYQRHLETPKRRSEKPSWDYHAEVQAFGHRLHEKFSLDLLKTAFVNQCYVKGEESRRQALGVEKETIALNIKDNHELCLQGTSFSHSYLRRCFEEAYPHLPTPGIEALVNFLTSEELVSYIAKNLSLQDLTLCAEFPVPPNVLQQTFFAVIGALLQSSGPQRTEIFVRDFFIPQLIGKDLFEMWNVLNPMGLLLEELTKRNIPAPEPRLTKQSGATTALPLFFVGLYCDKKLLAEGPGETVVMAEEEAARVALRKLYGFTENRRPWDYSIPKSEQSAEKAIGSN</sequence>
<keyword evidence="11" id="KW-1185">Reference proteome</keyword>
<dbReference type="PANTHER" id="PTHR11207">
    <property type="entry name" value="RIBONUCLEASE III"/>
    <property type="match status" value="1"/>
</dbReference>
<dbReference type="FunCoup" id="A0A6J0TMF7">
    <property type="interactions" value="359"/>
</dbReference>
<evidence type="ECO:0000256" key="8">
    <source>
        <dbReference type="ARBA" id="ARBA00035187"/>
    </source>
</evidence>
<dbReference type="InParanoid" id="A0A6J0TMF7"/>
<dbReference type="Gene3D" id="3.30.160.20">
    <property type="match status" value="1"/>
</dbReference>
<dbReference type="InterPro" id="IPR036389">
    <property type="entry name" value="RNase_III_sf"/>
</dbReference>
<dbReference type="RefSeq" id="XP_020648310.2">
    <property type="nucleotide sequence ID" value="XM_020792651.2"/>
</dbReference>
<keyword evidence="2 9" id="KW-0694">RNA-binding</keyword>
<comment type="subcellular location">
    <subcellularLocation>
        <location evidence="1">Mitochondrion</location>
    </subcellularLocation>
</comment>
<dbReference type="InterPro" id="IPR044444">
    <property type="entry name" value="Ribosomal_mL44_DSRM_metazoa"/>
</dbReference>
<evidence type="ECO:0000256" key="9">
    <source>
        <dbReference type="PROSITE-ProRule" id="PRU00266"/>
    </source>
</evidence>
<dbReference type="Pfam" id="PF22935">
    <property type="entry name" value="RM44_endonuclase"/>
    <property type="match status" value="1"/>
</dbReference>
<dbReference type="InterPro" id="IPR014720">
    <property type="entry name" value="dsRBD_dom"/>
</dbReference>
<evidence type="ECO:0000256" key="7">
    <source>
        <dbReference type="ARBA" id="ARBA00024034"/>
    </source>
</evidence>
<dbReference type="PROSITE" id="PS50137">
    <property type="entry name" value="DS_RBD"/>
    <property type="match status" value="1"/>
</dbReference>
<dbReference type="GO" id="GO:0070125">
    <property type="term" value="P:mitochondrial translational elongation"/>
    <property type="evidence" value="ECO:0007669"/>
    <property type="project" value="TreeGrafter"/>
</dbReference>
<evidence type="ECO:0000256" key="1">
    <source>
        <dbReference type="ARBA" id="ARBA00004173"/>
    </source>
</evidence>
<organism evidence="11 12">
    <name type="scientific">Pogona vitticeps</name>
    <name type="common">central bearded dragon</name>
    <dbReference type="NCBI Taxonomy" id="103695"/>
    <lineage>
        <taxon>Eukaryota</taxon>
        <taxon>Metazoa</taxon>
        <taxon>Chordata</taxon>
        <taxon>Craniata</taxon>
        <taxon>Vertebrata</taxon>
        <taxon>Euteleostomi</taxon>
        <taxon>Lepidosauria</taxon>
        <taxon>Squamata</taxon>
        <taxon>Bifurcata</taxon>
        <taxon>Unidentata</taxon>
        <taxon>Episquamata</taxon>
        <taxon>Toxicofera</taxon>
        <taxon>Iguania</taxon>
        <taxon>Acrodonta</taxon>
        <taxon>Agamidae</taxon>
        <taxon>Amphibolurinae</taxon>
        <taxon>Pogona</taxon>
    </lineage>
</organism>
<dbReference type="KEGG" id="pvt:110078464"/>
<protein>
    <recommendedName>
        <fullName evidence="8">Large ribosomal subunit protein mL44</fullName>
    </recommendedName>
</protein>
<evidence type="ECO:0000313" key="12">
    <source>
        <dbReference type="RefSeq" id="XP_020648310.2"/>
    </source>
</evidence>
<dbReference type="AlphaFoldDB" id="A0A6J0TMF7"/>
<gene>
    <name evidence="12" type="primary">MRPL44</name>
</gene>
<name>A0A6J0TMF7_9SAUR</name>
<dbReference type="OrthoDB" id="444135at2759"/>
<dbReference type="CDD" id="cd19874">
    <property type="entry name" value="DSRM_MRPL44"/>
    <property type="match status" value="1"/>
</dbReference>
<dbReference type="Pfam" id="PF22892">
    <property type="entry name" value="DSRM_MRPL44"/>
    <property type="match status" value="1"/>
</dbReference>
<dbReference type="GO" id="GO:0005762">
    <property type="term" value="C:mitochondrial large ribosomal subunit"/>
    <property type="evidence" value="ECO:0007669"/>
    <property type="project" value="TreeGrafter"/>
</dbReference>
<comment type="similarity">
    <text evidence="7">Belongs to the ribonuclease III family. Mitochondrion-specific ribosomal protein mL44 subfamily.</text>
</comment>
<evidence type="ECO:0000256" key="5">
    <source>
        <dbReference type="ARBA" id="ARBA00023128"/>
    </source>
</evidence>
<dbReference type="GO" id="GO:0003725">
    <property type="term" value="F:double-stranded RNA binding"/>
    <property type="evidence" value="ECO:0007669"/>
    <property type="project" value="InterPro"/>
</dbReference>